<evidence type="ECO:0000313" key="1">
    <source>
        <dbReference type="EMBL" id="KAI8569544.1"/>
    </source>
</evidence>
<dbReference type="Proteomes" id="UP001062846">
    <property type="component" value="Chromosome 2"/>
</dbReference>
<protein>
    <submittedName>
        <fullName evidence="1">Uncharacterized protein</fullName>
    </submittedName>
</protein>
<reference evidence="1" key="1">
    <citation type="submission" date="2022-02" db="EMBL/GenBank/DDBJ databases">
        <title>Plant Genome Project.</title>
        <authorList>
            <person name="Zhang R.-G."/>
        </authorList>
    </citation>
    <scope>NUCLEOTIDE SEQUENCE</scope>
    <source>
        <strain evidence="1">AT1</strain>
    </source>
</reference>
<sequence length="1154" mass="131578">MDADERVSDDSRMELVQDDQEQKEGDEDDNAEYEDETDDEEEEEEEDGDGACAFRFEGEMDPLAFPDDDTLGVQHYQQFERLEHEYGALAERKRKSLSHHHLLPPRSGFGGITLTPVFHSDGLGQTISNLSNPWSESPVNKSRQEDFNGASMEEIMEVMNYGRRKKSRKQDYAYIAAYNVGILRITHLSETFTSFKQSRKRGRRKGSKNKLNPEVTRKLGDATLHYAHGRYEEAIFVLKEVIRVAPNFPDPYHTLGLIYRKIGDKKKALNFYMLAAHLTPKDSSLWKLLVTWSIEQGNAVQARYCLWKAITADPADMSLRFSRASLYVELGEYQKAAESYEQISQLCPENVEALKTATMFYQKCGQKERSVSILEDYLKSHPSDADLGVVDLLASTCMNNSAHTKALQHIEDAHRVYCAGKELPLYLRIRAGICLVHLGDDKKAESIFSVLQRENVYEHPHLVREVADSLMALGHYKFALKYYMMLEGIGEDKDETVLVFLSAFSDFKLLRLILDGKNPKTEWEWDAMAHDSTFGTDWNRDAIRDDISNQGSLHVSIAQCYLSVGDRGRAIEYLYTALCVMEDSVDARLTLASLLLDDDKQDEAISVLSPSKSTDSQLGLNSDKTKPWWLNWKIKLKLSCIYKTKGMTEAFVDAIFPFVRESLFLETIQQKVRGRKRPPKSDLFERDKVLDACHAGNLFQQFRAVGSASDLSKASRAKRLLQKKAGLDWKSENSNEDSLQAMRDPPLPNLLKDEEHHHLIIDLCKLLASLKRYWEAIEVINLTLKLASKTLSVEKREELQSLGAQIAYNITDPSHGWDYARHIVNQNPYSFAAWNCYYKVVSRLGNRYSKHNKLLHGMRVKHKVSIPPIIIAGHQLNMISQHQAAAREYLEAYKLMPDSPLVNLCVGTALINLALGLRLQNKHRCLLQGLAFLYNNLRLCESSQEALYNIARAYHHLGLVTLAAAYYEKVLAIHEKDYPIPKLPNENPDGMDNQKKNYCDLGREAAYNLHLIYKTSGALDLARQKQRGMQCFESLGWFVTLSEIGDMNLLHPLSRVQIPLPHISALENRDEVNADRPFKKRYFSRIYKVVLSSRPSPSPEDNYALMLIYNKRSMGSMGTLGLWKPGKKAWTAITTRGYIAMDITYYKGQFYAVA</sequence>
<organism evidence="1 2">
    <name type="scientific">Rhododendron molle</name>
    <name type="common">Chinese azalea</name>
    <name type="synonym">Azalea mollis</name>
    <dbReference type="NCBI Taxonomy" id="49168"/>
    <lineage>
        <taxon>Eukaryota</taxon>
        <taxon>Viridiplantae</taxon>
        <taxon>Streptophyta</taxon>
        <taxon>Embryophyta</taxon>
        <taxon>Tracheophyta</taxon>
        <taxon>Spermatophyta</taxon>
        <taxon>Magnoliopsida</taxon>
        <taxon>eudicotyledons</taxon>
        <taxon>Gunneridae</taxon>
        <taxon>Pentapetalae</taxon>
        <taxon>asterids</taxon>
        <taxon>Ericales</taxon>
        <taxon>Ericaceae</taxon>
        <taxon>Ericoideae</taxon>
        <taxon>Rhodoreae</taxon>
        <taxon>Rhododendron</taxon>
    </lineage>
</organism>
<name>A0ACC0PWW2_RHOML</name>
<accession>A0ACC0PWW2</accession>
<evidence type="ECO:0000313" key="2">
    <source>
        <dbReference type="Proteomes" id="UP001062846"/>
    </source>
</evidence>
<keyword evidence="2" id="KW-1185">Reference proteome</keyword>
<gene>
    <name evidence="1" type="ORF">RHMOL_Rhmol02G0286800</name>
</gene>
<comment type="caution">
    <text evidence="1">The sequence shown here is derived from an EMBL/GenBank/DDBJ whole genome shotgun (WGS) entry which is preliminary data.</text>
</comment>
<dbReference type="EMBL" id="CM046389">
    <property type="protein sequence ID" value="KAI8569544.1"/>
    <property type="molecule type" value="Genomic_DNA"/>
</dbReference>
<proteinExistence type="predicted"/>